<keyword evidence="4 8" id="KW-1133">Transmembrane helix</keyword>
<evidence type="ECO:0000256" key="3">
    <source>
        <dbReference type="ARBA" id="ARBA00022692"/>
    </source>
</evidence>
<feature type="compositionally biased region" description="Acidic residues" evidence="7">
    <location>
        <begin position="326"/>
        <end position="346"/>
    </location>
</feature>
<feature type="transmembrane region" description="Helical" evidence="8">
    <location>
        <begin position="419"/>
        <end position="446"/>
    </location>
</feature>
<evidence type="ECO:0000256" key="8">
    <source>
        <dbReference type="SAM" id="Phobius"/>
    </source>
</evidence>
<dbReference type="InterPro" id="IPR004713">
    <property type="entry name" value="CaH_exchang"/>
</dbReference>
<comment type="subcellular location">
    <subcellularLocation>
        <location evidence="1">Endomembrane system</location>
        <topology evidence="1">Multi-pass membrane protein</topology>
    </subcellularLocation>
</comment>
<sequence length="513" mass="55960">MSLKAPLVKTSPRAESTGRQSARDHDWQDLHAAGGRAAVINPIKLKAMAMKLRHRLHHLEFKRPTSKSELLPEEGPEDEAQPRLPAKHRTYSVLYIVGPDNVAGVKTIFYHPFSFLLLACPAGILAHILDWGVGAVFWLNFLALVPLAKILGDSTEELAGSIHNDTVTGLLNATFGNAVEMIVAIQSIRSNLLQIVKASLLGSVLSNTLLVLGTAFLLGGLTRSRKRRGRYHSFHIISEEFEKNGPTRLEKEQKFAVKSALISMAMLMFSCMSFALPTIFNSYPSDDSKSVLKVSRIGAVIVLSSYVAYLIFQLLTHERTLGDEEDALSPGLEDEPEDPEEDEDDAGPGLTAGCATLLMALCTLFVAINSEYLVDTIAQVVRDYGLPESFIGVILLPIAGNACEHASAIRFAMQDRPGLAIGIAVGSATQISLLVVPFSVIVGWFMDKPLDLDFGALNTAVVTFCNLVVLTLLLDGRSNWFKGYILCCMYAFISVLYWHVPKSMGEMKPGNTG</sequence>
<evidence type="ECO:0000313" key="13">
    <source>
        <dbReference type="Proteomes" id="UP001152797"/>
    </source>
</evidence>
<accession>A0A9P1CI32</accession>
<protein>
    <submittedName>
        <fullName evidence="12">Sodium/calcium exchanger membrane region domain-containing protein</fullName>
    </submittedName>
</protein>
<evidence type="ECO:0000256" key="4">
    <source>
        <dbReference type="ARBA" id="ARBA00022989"/>
    </source>
</evidence>
<feature type="transmembrane region" description="Helical" evidence="8">
    <location>
        <begin position="452"/>
        <end position="474"/>
    </location>
</feature>
<feature type="domain" description="Sodium/calcium exchanger membrane region" evidence="9">
    <location>
        <begin position="135"/>
        <end position="314"/>
    </location>
</feature>
<dbReference type="PANTHER" id="PTHR31503">
    <property type="entry name" value="VACUOLAR CALCIUM ION TRANSPORTER"/>
    <property type="match status" value="1"/>
</dbReference>
<dbReference type="InterPro" id="IPR044880">
    <property type="entry name" value="NCX_ion-bd_dom_sf"/>
</dbReference>
<feature type="transmembrane region" description="Helical" evidence="8">
    <location>
        <begin position="200"/>
        <end position="221"/>
    </location>
</feature>
<comment type="caution">
    <text evidence="10">The sequence shown here is derived from an EMBL/GenBank/DDBJ whole genome shotgun (WGS) entry which is preliminary data.</text>
</comment>
<proteinExistence type="predicted"/>
<feature type="transmembrane region" description="Helical" evidence="8">
    <location>
        <begin position="115"/>
        <end position="139"/>
    </location>
</feature>
<dbReference type="Gene3D" id="1.20.1420.30">
    <property type="entry name" value="NCX, central ion-binding region"/>
    <property type="match status" value="2"/>
</dbReference>
<evidence type="ECO:0000256" key="2">
    <source>
        <dbReference type="ARBA" id="ARBA00022448"/>
    </source>
</evidence>
<keyword evidence="2" id="KW-0813">Transport</keyword>
<reference evidence="10" key="1">
    <citation type="submission" date="2022-10" db="EMBL/GenBank/DDBJ databases">
        <authorList>
            <person name="Chen Y."/>
            <person name="Dougan E. K."/>
            <person name="Chan C."/>
            <person name="Rhodes N."/>
            <person name="Thang M."/>
        </authorList>
    </citation>
    <scope>NUCLEOTIDE SEQUENCE</scope>
</reference>
<evidence type="ECO:0000313" key="10">
    <source>
        <dbReference type="EMBL" id="CAI3992064.1"/>
    </source>
</evidence>
<evidence type="ECO:0000256" key="6">
    <source>
        <dbReference type="ARBA" id="ARBA00023136"/>
    </source>
</evidence>
<keyword evidence="5" id="KW-0406">Ion transport</keyword>
<dbReference type="GO" id="GO:0005774">
    <property type="term" value="C:vacuolar membrane"/>
    <property type="evidence" value="ECO:0007669"/>
    <property type="project" value="UniProtKB-ARBA"/>
</dbReference>
<dbReference type="AlphaFoldDB" id="A0A9P1CI32"/>
<evidence type="ECO:0000256" key="1">
    <source>
        <dbReference type="ARBA" id="ARBA00004127"/>
    </source>
</evidence>
<dbReference type="Pfam" id="PF01699">
    <property type="entry name" value="Na_Ca_ex"/>
    <property type="match status" value="2"/>
</dbReference>
<dbReference type="EMBL" id="CAMXCT030001668">
    <property type="protein sequence ID" value="CAL4779376.1"/>
    <property type="molecule type" value="Genomic_DNA"/>
</dbReference>
<evidence type="ECO:0000259" key="9">
    <source>
        <dbReference type="Pfam" id="PF01699"/>
    </source>
</evidence>
<feature type="transmembrane region" description="Helical" evidence="8">
    <location>
        <begin position="255"/>
        <end position="276"/>
    </location>
</feature>
<dbReference type="Proteomes" id="UP001152797">
    <property type="component" value="Unassembled WGS sequence"/>
</dbReference>
<dbReference type="EMBL" id="CAMXCT010001668">
    <property type="protein sequence ID" value="CAI3992064.1"/>
    <property type="molecule type" value="Genomic_DNA"/>
</dbReference>
<evidence type="ECO:0000313" key="12">
    <source>
        <dbReference type="EMBL" id="CAL4779376.1"/>
    </source>
</evidence>
<feature type="transmembrane region" description="Helical" evidence="8">
    <location>
        <begin position="481"/>
        <end position="500"/>
    </location>
</feature>
<keyword evidence="3 8" id="KW-0812">Transmembrane</keyword>
<reference evidence="11" key="2">
    <citation type="submission" date="2024-04" db="EMBL/GenBank/DDBJ databases">
        <authorList>
            <person name="Chen Y."/>
            <person name="Shah S."/>
            <person name="Dougan E. K."/>
            <person name="Thang M."/>
            <person name="Chan C."/>
        </authorList>
    </citation>
    <scope>NUCLEOTIDE SEQUENCE [LARGE SCALE GENOMIC DNA]</scope>
</reference>
<feature type="transmembrane region" description="Helical" evidence="8">
    <location>
        <begin position="296"/>
        <end position="315"/>
    </location>
</feature>
<dbReference type="OrthoDB" id="1699231at2759"/>
<feature type="region of interest" description="Disordered" evidence="7">
    <location>
        <begin position="326"/>
        <end position="347"/>
    </location>
</feature>
<keyword evidence="6 8" id="KW-0472">Membrane</keyword>
<dbReference type="EMBL" id="CAMXCT020001668">
    <property type="protein sequence ID" value="CAL1145439.1"/>
    <property type="molecule type" value="Genomic_DNA"/>
</dbReference>
<dbReference type="PANTHER" id="PTHR31503:SF22">
    <property type="entry name" value="VACUOLAR CALCIUM ION TRANSPORTER"/>
    <property type="match status" value="1"/>
</dbReference>
<keyword evidence="13" id="KW-1185">Reference proteome</keyword>
<organism evidence="10">
    <name type="scientific">Cladocopium goreaui</name>
    <dbReference type="NCBI Taxonomy" id="2562237"/>
    <lineage>
        <taxon>Eukaryota</taxon>
        <taxon>Sar</taxon>
        <taxon>Alveolata</taxon>
        <taxon>Dinophyceae</taxon>
        <taxon>Suessiales</taxon>
        <taxon>Symbiodiniaceae</taxon>
        <taxon>Cladocopium</taxon>
    </lineage>
</organism>
<feature type="region of interest" description="Disordered" evidence="7">
    <location>
        <begin position="1"/>
        <end position="26"/>
    </location>
</feature>
<dbReference type="GO" id="GO:0015369">
    <property type="term" value="F:calcium:proton antiporter activity"/>
    <property type="evidence" value="ECO:0007669"/>
    <property type="project" value="UniProtKB-ARBA"/>
</dbReference>
<evidence type="ECO:0000256" key="5">
    <source>
        <dbReference type="ARBA" id="ARBA00023065"/>
    </source>
</evidence>
<evidence type="ECO:0000256" key="7">
    <source>
        <dbReference type="SAM" id="MobiDB-lite"/>
    </source>
</evidence>
<dbReference type="InterPro" id="IPR004837">
    <property type="entry name" value="NaCa_Exmemb"/>
</dbReference>
<feature type="domain" description="Sodium/calcium exchanger membrane region" evidence="9">
    <location>
        <begin position="356"/>
        <end position="496"/>
    </location>
</feature>
<gene>
    <name evidence="10" type="ORF">C1SCF055_LOCUS18919</name>
</gene>
<dbReference type="GO" id="GO:0012505">
    <property type="term" value="C:endomembrane system"/>
    <property type="evidence" value="ECO:0007669"/>
    <property type="project" value="UniProtKB-SubCell"/>
</dbReference>
<name>A0A9P1CI32_9DINO</name>
<evidence type="ECO:0000313" key="11">
    <source>
        <dbReference type="EMBL" id="CAL1145439.1"/>
    </source>
</evidence>
<dbReference type="GO" id="GO:0006874">
    <property type="term" value="P:intracellular calcium ion homeostasis"/>
    <property type="evidence" value="ECO:0007669"/>
    <property type="project" value="TreeGrafter"/>
</dbReference>